<dbReference type="RefSeq" id="XP_065962378.1">
    <property type="nucleotide sequence ID" value="XM_066107929.1"/>
</dbReference>
<sequence>MQFHLLNVLVVALPFVGSVSAWTSSQAKCSPSPRGPGGDCSAADASVCTNIPSIFRAV</sequence>
<dbReference type="KEGG" id="ptrr:90956798"/>
<dbReference type="Proteomes" id="UP000245464">
    <property type="component" value="Chromosome 5"/>
</dbReference>
<dbReference type="EMBL" id="NQIK02000005">
    <property type="protein sequence ID" value="KAF7571144.1"/>
    <property type="molecule type" value="Genomic_DNA"/>
</dbReference>
<comment type="caution">
    <text evidence="1">The sequence shown here is derived from an EMBL/GenBank/DDBJ whole genome shotgun (WGS) entry which is preliminary data.</text>
</comment>
<name>A0A5M9L2Z9_9PLEO</name>
<proteinExistence type="predicted"/>
<protein>
    <submittedName>
        <fullName evidence="1">Uncharacterized protein</fullName>
    </submittedName>
</protein>
<dbReference type="AlphaFoldDB" id="A0A5M9L2Z9"/>
<gene>
    <name evidence="1" type="ORF">PtrM4_111460</name>
</gene>
<reference evidence="1" key="1">
    <citation type="journal article" date="2018" name="BMC Genomics">
        <title>Comparative genomics of the wheat fungal pathogen Pyrenophora tritici-repentis reveals chromosomal variations and genome plasticity.</title>
        <authorList>
            <person name="Moolhuijzen P."/>
            <person name="See P.T."/>
            <person name="Hane J.K."/>
            <person name="Shi G."/>
            <person name="Liu Z."/>
            <person name="Oliver R.P."/>
            <person name="Moffat C.S."/>
        </authorList>
    </citation>
    <scope>NUCLEOTIDE SEQUENCE [LARGE SCALE GENOMIC DNA]</scope>
    <source>
        <strain evidence="1">M4</strain>
    </source>
</reference>
<organism evidence="1 2">
    <name type="scientific">Pyrenophora tritici-repentis</name>
    <dbReference type="NCBI Taxonomy" id="45151"/>
    <lineage>
        <taxon>Eukaryota</taxon>
        <taxon>Fungi</taxon>
        <taxon>Dikarya</taxon>
        <taxon>Ascomycota</taxon>
        <taxon>Pezizomycotina</taxon>
        <taxon>Dothideomycetes</taxon>
        <taxon>Pleosporomycetidae</taxon>
        <taxon>Pleosporales</taxon>
        <taxon>Pleosporineae</taxon>
        <taxon>Pleosporaceae</taxon>
        <taxon>Pyrenophora</taxon>
    </lineage>
</organism>
<accession>A0A5M9L2Z9</accession>
<dbReference type="GeneID" id="90956798"/>
<evidence type="ECO:0000313" key="2">
    <source>
        <dbReference type="Proteomes" id="UP000245464"/>
    </source>
</evidence>
<evidence type="ECO:0000313" key="1">
    <source>
        <dbReference type="EMBL" id="KAF7571144.1"/>
    </source>
</evidence>